<dbReference type="RefSeq" id="WP_105595507.1">
    <property type="nucleotide sequence ID" value="NZ_PDET01000028.1"/>
</dbReference>
<protein>
    <recommendedName>
        <fullName evidence="4">DUF945 domain-containing protein</fullName>
    </recommendedName>
</protein>
<accession>A0A2S9I4I7</accession>
<evidence type="ECO:0000313" key="2">
    <source>
        <dbReference type="EMBL" id="PRD12681.1"/>
    </source>
</evidence>
<dbReference type="Proteomes" id="UP000239181">
    <property type="component" value="Unassembled WGS sequence"/>
</dbReference>
<dbReference type="Pfam" id="PF06097">
    <property type="entry name" value="DUF945"/>
    <property type="match status" value="1"/>
</dbReference>
<dbReference type="OrthoDB" id="5444681at2"/>
<evidence type="ECO:0008006" key="4">
    <source>
        <dbReference type="Google" id="ProtNLM"/>
    </source>
</evidence>
<proteinExistence type="predicted"/>
<feature type="region of interest" description="Disordered" evidence="1">
    <location>
        <begin position="492"/>
        <end position="519"/>
    </location>
</feature>
<evidence type="ECO:0000256" key="1">
    <source>
        <dbReference type="SAM" id="MobiDB-lite"/>
    </source>
</evidence>
<evidence type="ECO:0000313" key="3">
    <source>
        <dbReference type="Proteomes" id="UP000239181"/>
    </source>
</evidence>
<dbReference type="EMBL" id="PDET01000028">
    <property type="protein sequence ID" value="PRD12681.1"/>
    <property type="molecule type" value="Genomic_DNA"/>
</dbReference>
<reference evidence="2 3" key="1">
    <citation type="submission" date="2017-10" db="EMBL/GenBank/DDBJ databases">
        <title>Draft genome of two endophytic bacteria isolated from 'guarana' Paullinia cupana (Mart.) Ducke.</title>
        <authorList>
            <person name="Siqueira K.A."/>
            <person name="Liotti R.G."/>
            <person name="Mendes T.A."/>
            <person name="Soares M.A."/>
        </authorList>
    </citation>
    <scope>NUCLEOTIDE SEQUENCE [LARGE SCALE GENOMIC DNA]</scope>
    <source>
        <strain evidence="2 3">342</strain>
    </source>
</reference>
<keyword evidence="3" id="KW-1185">Reference proteome</keyword>
<gene>
    <name evidence="2" type="ORF">CQW29_25250</name>
</gene>
<sequence>MKKTKIAVGVVVALGVIWTGGAWLTGKQLEKNMDQLVQQANAQIRDTAPESRLQLSYQDYQRGLFSSTVRLILQSSSQTEDNSILKPGQSIVMKETIDHGPFPLAQLKKFNLIPSMASVHSELENTDPVKKLFEIAKGQSIVQVETRVGYSGSTDSDVRLLPADYSNVQTGERFAFNGGTLSISADDKGDAVKFDGNIDSVSIASKNELEMPVLFTINGLKLDANSRLSPEGLRIGDQDLTLKKLSATVSDKEALTLENLNGKSTFDSKDNHVSGQIDYTLDSLKLQGQDFGHGKLLIKLADFDGKAMKQFSTQYNNQVMALTGDPAVQNNPELYQQRVSELLAANLPLLLKGNPSVSIAPLSWSNDKGESSFNLAVQFKDPATATAPAQTVGQQVDNVLKSFDGKLQISMDMATEMMTHVAMTEGYDKDQAAKLADQQVKGLAAMGQMFKLTTQKDNNILTTLQYATGQVTMNGEKMPLEQFLSRYMLGGGDEIAPQAQPEEQQQVAPEAQPQVAPQN</sequence>
<comment type="caution">
    <text evidence="2">The sequence shown here is derived from an EMBL/GenBank/DDBJ whole genome shotgun (WGS) entry which is preliminary data.</text>
</comment>
<dbReference type="InterPro" id="IPR010352">
    <property type="entry name" value="DUF945"/>
</dbReference>
<organism evidence="2 3">
    <name type="scientific">Pantoea coffeiphila</name>
    <dbReference type="NCBI Taxonomy" id="1465635"/>
    <lineage>
        <taxon>Bacteria</taxon>
        <taxon>Pseudomonadati</taxon>
        <taxon>Pseudomonadota</taxon>
        <taxon>Gammaproteobacteria</taxon>
        <taxon>Enterobacterales</taxon>
        <taxon>Erwiniaceae</taxon>
        <taxon>Pantoea</taxon>
    </lineage>
</organism>
<dbReference type="AlphaFoldDB" id="A0A2S9I4I7"/>
<name>A0A2S9I4I7_9GAMM</name>
<feature type="compositionally biased region" description="Low complexity" evidence="1">
    <location>
        <begin position="496"/>
        <end position="519"/>
    </location>
</feature>